<evidence type="ECO:0008006" key="3">
    <source>
        <dbReference type="Google" id="ProtNLM"/>
    </source>
</evidence>
<dbReference type="Pfam" id="PF20308">
    <property type="entry name" value="TPR-S"/>
    <property type="match status" value="1"/>
</dbReference>
<dbReference type="InterPro" id="IPR046880">
    <property type="entry name" value="TPR-S"/>
</dbReference>
<dbReference type="EMBL" id="PGFT01000001">
    <property type="protein sequence ID" value="MDH4905853.1"/>
    <property type="molecule type" value="Genomic_DNA"/>
</dbReference>
<comment type="caution">
    <text evidence="1">The sequence shown here is derived from an EMBL/GenBank/DDBJ whole genome shotgun (WGS) entry which is preliminary data.</text>
</comment>
<keyword evidence="2" id="KW-1185">Reference proteome</keyword>
<name>A0ABT6IVL8_9GAMM</name>
<accession>A0ABT6IVL8</accession>
<reference evidence="1 2" key="1">
    <citation type="submission" date="2017-11" db="EMBL/GenBank/DDBJ databases">
        <title>Whole genome sequencing of Psychrobacter pocilloporae S6-60T(=JCM 31058T=LMG 29157T).</title>
        <authorList>
            <person name="Das S.K."/>
        </authorList>
    </citation>
    <scope>NUCLEOTIDE SEQUENCE [LARGE SCALE GENOMIC DNA]</scope>
    <source>
        <strain evidence="1 2">S6-60</strain>
    </source>
</reference>
<dbReference type="Proteomes" id="UP001243298">
    <property type="component" value="Unassembled WGS sequence"/>
</dbReference>
<evidence type="ECO:0000313" key="1">
    <source>
        <dbReference type="EMBL" id="MDH4905853.1"/>
    </source>
</evidence>
<proteinExistence type="predicted"/>
<organism evidence="1 2">
    <name type="scientific">Psychrobacter pocilloporae</name>
    <dbReference type="NCBI Taxonomy" id="1775882"/>
    <lineage>
        <taxon>Bacteria</taxon>
        <taxon>Pseudomonadati</taxon>
        <taxon>Pseudomonadota</taxon>
        <taxon>Gammaproteobacteria</taxon>
        <taxon>Moraxellales</taxon>
        <taxon>Moraxellaceae</taxon>
        <taxon>Psychrobacter</taxon>
    </lineage>
</organism>
<protein>
    <recommendedName>
        <fullName evidence="3">DUF4071 domain-containing protein</fullName>
    </recommendedName>
</protein>
<dbReference type="Gene3D" id="1.25.40.10">
    <property type="entry name" value="Tetratricopeptide repeat domain"/>
    <property type="match status" value="1"/>
</dbReference>
<sequence>MSNSADKLEEAQKICFVVMGFGEKVDYASGRTLDLDATFDAIIKPACEELNYKCIRADEIHHSGVIDLKMYKMLLEADLVIADISTSNPNAIYEVGIRHALKRKATILMKEDKCKFYFDLDHISTITYEHLEKDIGNREAIRVKQQLKDKINSIDYDDEEPDSPVYTFLPNLKSPIVSDAEMSELIEEMEEDDDLYFELKERLSASVKDSEHSEAVNIIEELLKIRPDDDYLLQQLALHTYKSKKPDKKTALISGSNIIRKLDPENSNNPETTGIAGAIFKRLFDESESHDDIDRAIRYYRRGFILKKDYYNGENLANCYKIKSNALDSEEDKIFFKRLAQETSKEVMSRVKEVLDSENFNERKDKRWVYATAASIYDYLGEEFEFKRFETLFLEEEPAQWEKDTFYENLKH</sequence>
<evidence type="ECO:0000313" key="2">
    <source>
        <dbReference type="Proteomes" id="UP001243298"/>
    </source>
</evidence>
<gene>
    <name evidence="1" type="ORF">CUR83_12500</name>
</gene>
<dbReference type="RefSeq" id="WP_284719755.1">
    <property type="nucleotide sequence ID" value="NZ_PGFT01000001.1"/>
</dbReference>
<dbReference type="InterPro" id="IPR011990">
    <property type="entry name" value="TPR-like_helical_dom_sf"/>
</dbReference>